<reference evidence="2" key="1">
    <citation type="journal article" date="2016" name="Nature">
        <title>Genome evolution in the allotetraploid frog Xenopus laevis.</title>
        <authorList>
            <person name="Session A.M."/>
            <person name="Uno Y."/>
            <person name="Kwon T."/>
            <person name="Chapman J.A."/>
            <person name="Toyoda A."/>
            <person name="Takahashi S."/>
            <person name="Fukui A."/>
            <person name="Hikosaka A."/>
            <person name="Suzuki A."/>
            <person name="Kondo M."/>
            <person name="van Heeringen S.J."/>
            <person name="Quigley I."/>
            <person name="Heinz S."/>
            <person name="Ogino H."/>
            <person name="Ochi H."/>
            <person name="Hellsten U."/>
            <person name="Lyons J.B."/>
            <person name="Simakov O."/>
            <person name="Putnam N."/>
            <person name="Stites J."/>
            <person name="Kuroki Y."/>
            <person name="Tanaka T."/>
            <person name="Michiue T."/>
            <person name="Watanabe M."/>
            <person name="Bogdanovic O."/>
            <person name="Lister R."/>
            <person name="Georgiou G."/>
            <person name="Paranjpe S.S."/>
            <person name="van Kruijsbergen I."/>
            <person name="Shu S."/>
            <person name="Carlson J."/>
            <person name="Kinoshita T."/>
            <person name="Ohta Y."/>
            <person name="Mawaribuchi S."/>
            <person name="Jenkins J."/>
            <person name="Grimwood J."/>
            <person name="Schmutz J."/>
            <person name="Mitros T."/>
            <person name="Mozaffari S.V."/>
            <person name="Suzuki Y."/>
            <person name="Haramoto Y."/>
            <person name="Yamamoto T.S."/>
            <person name="Takagi C."/>
            <person name="Heald R."/>
            <person name="Miller K."/>
            <person name="Haudenschild C."/>
            <person name="Kitzman J."/>
            <person name="Nakayama T."/>
            <person name="Izutsu Y."/>
            <person name="Robert J."/>
            <person name="Fortriede J."/>
            <person name="Burns K."/>
            <person name="Lotay V."/>
            <person name="Karimi K."/>
            <person name="Yasuoka Y."/>
            <person name="Dichmann D.S."/>
            <person name="Flajnik M.F."/>
            <person name="Houston D.W."/>
            <person name="Shendure J."/>
            <person name="DuPasquier L."/>
            <person name="Vize P.D."/>
            <person name="Zorn A.M."/>
            <person name="Ito M."/>
            <person name="Marcotte E.M."/>
            <person name="Wallingford J.B."/>
            <person name="Ito Y."/>
            <person name="Asashima M."/>
            <person name="Ueno N."/>
            <person name="Matsuda Y."/>
            <person name="Veenstra G.J."/>
            <person name="Fujiyama A."/>
            <person name="Harland R.M."/>
            <person name="Taira M."/>
            <person name="Rokhsar D.S."/>
        </authorList>
    </citation>
    <scope>NUCLEOTIDE SEQUENCE [LARGE SCALE GENOMIC DNA]</scope>
    <source>
        <strain evidence="2">J</strain>
    </source>
</reference>
<dbReference type="AlphaFoldDB" id="A0A974HCQ8"/>
<evidence type="ECO:0000313" key="2">
    <source>
        <dbReference type="Proteomes" id="UP000694892"/>
    </source>
</evidence>
<dbReference type="EMBL" id="CM004478">
    <property type="protein sequence ID" value="OCT73098.1"/>
    <property type="molecule type" value="Genomic_DNA"/>
</dbReference>
<protein>
    <submittedName>
        <fullName evidence="1">Uncharacterized protein</fullName>
    </submittedName>
</protein>
<proteinExistence type="predicted"/>
<evidence type="ECO:0000313" key="1">
    <source>
        <dbReference type="EMBL" id="OCT73098.1"/>
    </source>
</evidence>
<sequence>MELAERRLELAGGCQRGGWSWQRGGWSWQTTGNQIRIASILTGRDYWGSPSAQPSISDRFIISMISGLQSRAQRTAPG</sequence>
<dbReference type="Proteomes" id="UP000694892">
    <property type="component" value="Chromosome 7L"/>
</dbReference>
<accession>A0A974HCQ8</accession>
<gene>
    <name evidence="1" type="ORF">XELAEV_18036077mg</name>
</gene>
<name>A0A974HCQ8_XENLA</name>
<organism evidence="1 2">
    <name type="scientific">Xenopus laevis</name>
    <name type="common">African clawed frog</name>
    <dbReference type="NCBI Taxonomy" id="8355"/>
    <lineage>
        <taxon>Eukaryota</taxon>
        <taxon>Metazoa</taxon>
        <taxon>Chordata</taxon>
        <taxon>Craniata</taxon>
        <taxon>Vertebrata</taxon>
        <taxon>Euteleostomi</taxon>
        <taxon>Amphibia</taxon>
        <taxon>Batrachia</taxon>
        <taxon>Anura</taxon>
        <taxon>Pipoidea</taxon>
        <taxon>Pipidae</taxon>
        <taxon>Xenopodinae</taxon>
        <taxon>Xenopus</taxon>
        <taxon>Xenopus</taxon>
    </lineage>
</organism>